<dbReference type="CDD" id="cd00090">
    <property type="entry name" value="HTH_ARSR"/>
    <property type="match status" value="1"/>
</dbReference>
<feature type="domain" description="Helix-turn-helix type 11" evidence="1">
    <location>
        <begin position="9"/>
        <end position="57"/>
    </location>
</feature>
<dbReference type="PANTHER" id="PTHR34580">
    <property type="match status" value="1"/>
</dbReference>
<proteinExistence type="predicted"/>
<dbReference type="PIRSF" id="PIRSF016838">
    <property type="entry name" value="PafC"/>
    <property type="match status" value="1"/>
</dbReference>
<dbReference type="Gene3D" id="1.10.10.10">
    <property type="entry name" value="Winged helix-like DNA-binding domain superfamily/Winged helix DNA-binding domain"/>
    <property type="match status" value="1"/>
</dbReference>
<accession>A0A430QW18</accession>
<dbReference type="InterPro" id="IPR036388">
    <property type="entry name" value="WH-like_DNA-bd_sf"/>
</dbReference>
<reference evidence="4 5" key="1">
    <citation type="journal article" date="2019" name="Extremophiles">
        <title>Biogeography of thermophiles and predominance of Thermus scotoductus in domestic water heaters.</title>
        <authorList>
            <person name="Wilpiszeski R.L."/>
            <person name="Zhang Z."/>
            <person name="House C.H."/>
        </authorList>
    </citation>
    <scope>NUCLEOTIDE SEQUENCE [LARGE SCALE GENOMIC DNA]</scope>
    <source>
        <strain evidence="4 5">38_S38</strain>
    </source>
</reference>
<dbReference type="EMBL" id="PELM01000473">
    <property type="protein sequence ID" value="RTG99249.1"/>
    <property type="molecule type" value="Genomic_DNA"/>
</dbReference>
<evidence type="ECO:0000259" key="1">
    <source>
        <dbReference type="Pfam" id="PF08279"/>
    </source>
</evidence>
<dbReference type="InterPro" id="IPR036390">
    <property type="entry name" value="WH_DNA-bd_sf"/>
</dbReference>
<feature type="domain" description="WYL" evidence="2">
    <location>
        <begin position="128"/>
        <end position="198"/>
    </location>
</feature>
<dbReference type="AlphaFoldDB" id="A0A430QW18"/>
<evidence type="ECO:0000313" key="5">
    <source>
        <dbReference type="Proteomes" id="UP000288082"/>
    </source>
</evidence>
<dbReference type="InterPro" id="IPR057727">
    <property type="entry name" value="WCX_dom"/>
</dbReference>
<evidence type="ECO:0000259" key="2">
    <source>
        <dbReference type="Pfam" id="PF13280"/>
    </source>
</evidence>
<dbReference type="InterPro" id="IPR013196">
    <property type="entry name" value="HTH_11"/>
</dbReference>
<comment type="caution">
    <text evidence="4">The sequence shown here is derived from an EMBL/GenBank/DDBJ whole genome shotgun (WGS) entry which is preliminary data.</text>
</comment>
<protein>
    <submittedName>
        <fullName evidence="4">DNA-binding transcriptional regulator</fullName>
    </submittedName>
</protein>
<dbReference type="RefSeq" id="WP_126188019.1">
    <property type="nucleotide sequence ID" value="NZ_PELM01000473.1"/>
</dbReference>
<feature type="domain" description="WCX" evidence="3">
    <location>
        <begin position="230"/>
        <end position="311"/>
    </location>
</feature>
<name>A0A430QW18_THESC</name>
<dbReference type="Pfam" id="PF08279">
    <property type="entry name" value="HTH_11"/>
    <property type="match status" value="1"/>
</dbReference>
<dbReference type="PROSITE" id="PS52050">
    <property type="entry name" value="WYL"/>
    <property type="match status" value="1"/>
</dbReference>
<dbReference type="SUPFAM" id="SSF46785">
    <property type="entry name" value="Winged helix' DNA-binding domain"/>
    <property type="match status" value="1"/>
</dbReference>
<evidence type="ECO:0000313" key="4">
    <source>
        <dbReference type="EMBL" id="RTG99249.1"/>
    </source>
</evidence>
<dbReference type="Pfam" id="PF13280">
    <property type="entry name" value="WYL"/>
    <property type="match status" value="1"/>
</dbReference>
<organism evidence="4 5">
    <name type="scientific">Thermus scotoductus</name>
    <dbReference type="NCBI Taxonomy" id="37636"/>
    <lineage>
        <taxon>Bacteria</taxon>
        <taxon>Thermotogati</taxon>
        <taxon>Deinococcota</taxon>
        <taxon>Deinococci</taxon>
        <taxon>Thermales</taxon>
        <taxon>Thermaceae</taxon>
        <taxon>Thermus</taxon>
    </lineage>
</organism>
<keyword evidence="4" id="KW-0238">DNA-binding</keyword>
<gene>
    <name evidence="4" type="ORF">CSW50_13265</name>
</gene>
<sequence>MGQEAKSARLLQLAEALKLRPMRVGELARRFGVSERTVERDLKTLIDLGYPVERRRRGEYAIPDRSPPLHPVEALALFAAGRLIYHQAPTRQYRTALEKLARSLPQPLRELLLKSTEGLEARNGDSRTLELVTRALLERRVLAFEYRSAGSRNWRPKEVLVYFLEANRTNLGLYAIGYERSFHKAVHTFKLSRMRNTRLLEETYEIPQDFDPQAYLRQAWGVVGVREKGVEIRLRFTPEAAWRVLEGDYPGLQAEKELEDGSLLTRLEAAPFKGGVPWEVLAWIQSFGPRVEVLSPPELRRLWLEEAEQLLARYGVRKEASETSLKAGAWVWKKWPSPFGPKAATPTTPSLPTC</sequence>
<dbReference type="PANTHER" id="PTHR34580:SF1">
    <property type="entry name" value="PROTEIN PAFC"/>
    <property type="match status" value="1"/>
</dbReference>
<dbReference type="InterPro" id="IPR051534">
    <property type="entry name" value="CBASS_pafABC_assoc_protein"/>
</dbReference>
<dbReference type="InterPro" id="IPR011991">
    <property type="entry name" value="ArsR-like_HTH"/>
</dbReference>
<dbReference type="Proteomes" id="UP000288082">
    <property type="component" value="Unassembled WGS sequence"/>
</dbReference>
<evidence type="ECO:0000259" key="3">
    <source>
        <dbReference type="Pfam" id="PF25583"/>
    </source>
</evidence>
<dbReference type="InterPro" id="IPR026881">
    <property type="entry name" value="WYL_dom"/>
</dbReference>
<dbReference type="InterPro" id="IPR028349">
    <property type="entry name" value="PafC-like"/>
</dbReference>
<dbReference type="GO" id="GO:0003677">
    <property type="term" value="F:DNA binding"/>
    <property type="evidence" value="ECO:0007669"/>
    <property type="project" value="UniProtKB-KW"/>
</dbReference>
<dbReference type="Pfam" id="PF25583">
    <property type="entry name" value="WCX"/>
    <property type="match status" value="1"/>
</dbReference>